<name>A0A2P2P2E2_RHIMU</name>
<proteinExistence type="predicted"/>
<organism evidence="1">
    <name type="scientific">Rhizophora mucronata</name>
    <name type="common">Asiatic mangrove</name>
    <dbReference type="NCBI Taxonomy" id="61149"/>
    <lineage>
        <taxon>Eukaryota</taxon>
        <taxon>Viridiplantae</taxon>
        <taxon>Streptophyta</taxon>
        <taxon>Embryophyta</taxon>
        <taxon>Tracheophyta</taxon>
        <taxon>Spermatophyta</taxon>
        <taxon>Magnoliopsida</taxon>
        <taxon>eudicotyledons</taxon>
        <taxon>Gunneridae</taxon>
        <taxon>Pentapetalae</taxon>
        <taxon>rosids</taxon>
        <taxon>fabids</taxon>
        <taxon>Malpighiales</taxon>
        <taxon>Rhizophoraceae</taxon>
        <taxon>Rhizophora</taxon>
    </lineage>
</organism>
<sequence length="26" mass="3140">MCCDVLNFQSRTLFNTTKHKSIYLYL</sequence>
<evidence type="ECO:0000313" key="1">
    <source>
        <dbReference type="EMBL" id="MBX48904.1"/>
    </source>
</evidence>
<reference evidence="1" key="1">
    <citation type="submission" date="2018-02" db="EMBL/GenBank/DDBJ databases">
        <title>Rhizophora mucronata_Transcriptome.</title>
        <authorList>
            <person name="Meera S.P."/>
            <person name="Sreeshan A."/>
            <person name="Augustine A."/>
        </authorList>
    </citation>
    <scope>NUCLEOTIDE SEQUENCE</scope>
    <source>
        <tissue evidence="1">Leaf</tissue>
    </source>
</reference>
<accession>A0A2P2P2E2</accession>
<protein>
    <submittedName>
        <fullName evidence="1">Uncharacterized protein</fullName>
    </submittedName>
</protein>
<dbReference type="EMBL" id="GGEC01068420">
    <property type="protein sequence ID" value="MBX48904.1"/>
    <property type="molecule type" value="Transcribed_RNA"/>
</dbReference>
<dbReference type="AlphaFoldDB" id="A0A2P2P2E2"/>